<feature type="domain" description="VTT" evidence="7">
    <location>
        <begin position="208"/>
        <end position="324"/>
    </location>
</feature>
<dbReference type="EMBL" id="LR865389">
    <property type="protein sequence ID" value="CAD2096135.1"/>
    <property type="molecule type" value="Genomic_DNA"/>
</dbReference>
<evidence type="ECO:0000256" key="6">
    <source>
        <dbReference type="SAM" id="Phobius"/>
    </source>
</evidence>
<dbReference type="PANTHER" id="PTHR12677">
    <property type="entry name" value="GOLGI APPARATUS MEMBRANE PROTEIN TVP38-RELATED"/>
    <property type="match status" value="1"/>
</dbReference>
<proteinExistence type="predicted"/>
<evidence type="ECO:0000256" key="4">
    <source>
        <dbReference type="ARBA" id="ARBA00022989"/>
    </source>
</evidence>
<evidence type="ECO:0000313" key="8">
    <source>
        <dbReference type="EMBL" id="CAD2096135.1"/>
    </source>
</evidence>
<accession>A0A6V7SBY9</accession>
<dbReference type="VEuPathDB" id="PlasmoDB:PVBDA_1104200"/>
<protein>
    <submittedName>
        <fullName evidence="8">SNARE associated Golgi protein, putative</fullName>
    </submittedName>
</protein>
<evidence type="ECO:0000256" key="3">
    <source>
        <dbReference type="ARBA" id="ARBA00022692"/>
    </source>
</evidence>
<feature type="transmembrane region" description="Helical" evidence="6">
    <location>
        <begin position="219"/>
        <end position="247"/>
    </location>
</feature>
<evidence type="ECO:0000256" key="5">
    <source>
        <dbReference type="ARBA" id="ARBA00023136"/>
    </source>
</evidence>
<keyword evidence="2" id="KW-1003">Cell membrane</keyword>
<gene>
    <name evidence="8" type="ORF">PVBDA_1104200</name>
</gene>
<reference evidence="8 9" key="1">
    <citation type="submission" date="2020-08" db="EMBL/GenBank/DDBJ databases">
        <authorList>
            <person name="Ramaprasad A."/>
        </authorList>
    </citation>
    <scope>NUCLEOTIDE SEQUENCE [LARGE SCALE GENOMIC DNA]</scope>
</reference>
<dbReference type="GO" id="GO:0005886">
    <property type="term" value="C:plasma membrane"/>
    <property type="evidence" value="ECO:0007669"/>
    <property type="project" value="UniProtKB-SubCell"/>
</dbReference>
<evidence type="ECO:0000256" key="2">
    <source>
        <dbReference type="ARBA" id="ARBA00022475"/>
    </source>
</evidence>
<dbReference type="InterPro" id="IPR032816">
    <property type="entry name" value="VTT_dom"/>
</dbReference>
<organism evidence="8 9">
    <name type="scientific">Plasmodium vinckei brucechwatti</name>
    <dbReference type="NCBI Taxonomy" id="119398"/>
    <lineage>
        <taxon>Eukaryota</taxon>
        <taxon>Sar</taxon>
        <taxon>Alveolata</taxon>
        <taxon>Apicomplexa</taxon>
        <taxon>Aconoidasida</taxon>
        <taxon>Haemosporida</taxon>
        <taxon>Plasmodiidae</taxon>
        <taxon>Plasmodium</taxon>
        <taxon>Plasmodium (Vinckeia)</taxon>
    </lineage>
</organism>
<feature type="transmembrane region" description="Helical" evidence="6">
    <location>
        <begin position="338"/>
        <end position="361"/>
    </location>
</feature>
<name>A0A6V7SBY9_PLAVN</name>
<dbReference type="Proteomes" id="UP000515550">
    <property type="component" value="Chromosome PVBDA_11"/>
</dbReference>
<keyword evidence="3 6" id="KW-0812">Transmembrane</keyword>
<dbReference type="PANTHER" id="PTHR12677:SF59">
    <property type="entry name" value="GOLGI APPARATUS MEMBRANE PROTEIN TVP38-RELATED"/>
    <property type="match status" value="1"/>
</dbReference>
<evidence type="ECO:0000313" key="9">
    <source>
        <dbReference type="Proteomes" id="UP000515550"/>
    </source>
</evidence>
<feature type="transmembrane region" description="Helical" evidence="6">
    <location>
        <begin position="184"/>
        <end position="212"/>
    </location>
</feature>
<keyword evidence="5 6" id="KW-0472">Membrane</keyword>
<evidence type="ECO:0000259" key="7">
    <source>
        <dbReference type="Pfam" id="PF09335"/>
    </source>
</evidence>
<evidence type="ECO:0000256" key="1">
    <source>
        <dbReference type="ARBA" id="ARBA00004651"/>
    </source>
</evidence>
<sequence length="385" mass="44083">MGNLDNHYNKKYEYLKNNYDNIYDENKNVYNEPNYDSTMNYNYNYNNEMNNYSNANSQYYDQNNEKVKLINNHNNGNINGYRNNNGYGNSIYNNPDHECIETGYHFDDKYNNDRDIGNDIMMDSDDLTRSRRRDTKAKTQAALKAIFIIIIFLFVVYLLTKFQSFINIVNEVIQWVGKQGSWSIVLYICLFTLISPLFMSVEIMCVGAGLIFSGVYGNLLGTFVAIFAVFTGYILGMSICFFVSRYLLHDYIYKKLQNYPIYIAFDQAINANGLSFVLLIRMSPILPASMVSYVLGITSVKYKDFAIGSISALPGMCLFIYIGVLLQDISNVSELHNHWGNLVILLVGLVLGVIAIAYISVVTKRRLNNLNIMNPAIPRLDVDIE</sequence>
<comment type="subcellular location">
    <subcellularLocation>
        <location evidence="1">Cell membrane</location>
        <topology evidence="1">Multi-pass membrane protein</topology>
    </subcellularLocation>
</comment>
<keyword evidence="4 6" id="KW-1133">Transmembrane helix</keyword>
<feature type="transmembrane region" description="Helical" evidence="6">
    <location>
        <begin position="141"/>
        <end position="160"/>
    </location>
</feature>
<dbReference type="InterPro" id="IPR015414">
    <property type="entry name" value="TMEM64"/>
</dbReference>
<dbReference type="AlphaFoldDB" id="A0A6V7SBY9"/>
<feature type="transmembrane region" description="Helical" evidence="6">
    <location>
        <begin position="305"/>
        <end position="326"/>
    </location>
</feature>
<dbReference type="Pfam" id="PF09335">
    <property type="entry name" value="VTT_dom"/>
    <property type="match status" value="1"/>
</dbReference>